<evidence type="ECO:0000313" key="4">
    <source>
        <dbReference type="Proteomes" id="UP000697297"/>
    </source>
</evidence>
<evidence type="ECO:0000256" key="2">
    <source>
        <dbReference type="RuleBase" id="RU363018"/>
    </source>
</evidence>
<accession>A0ABQ7RGE1</accession>
<dbReference type="SUPFAM" id="SSF64005">
    <property type="entry name" value="Undecaprenyl diphosphate synthase"/>
    <property type="match status" value="1"/>
</dbReference>
<protein>
    <recommendedName>
        <fullName evidence="2">Alkyl transferase</fullName>
        <ecNumber evidence="2">2.5.1.-</ecNumber>
    </recommendedName>
</protein>
<proteinExistence type="inferred from homology"/>
<organism evidence="3 4">
    <name type="scientific">Ogataea haglerorum</name>
    <dbReference type="NCBI Taxonomy" id="1937702"/>
    <lineage>
        <taxon>Eukaryota</taxon>
        <taxon>Fungi</taxon>
        <taxon>Dikarya</taxon>
        <taxon>Ascomycota</taxon>
        <taxon>Saccharomycotina</taxon>
        <taxon>Pichiomycetes</taxon>
        <taxon>Pichiales</taxon>
        <taxon>Pichiaceae</taxon>
        <taxon>Ogataea</taxon>
    </lineage>
</organism>
<dbReference type="Proteomes" id="UP000697297">
    <property type="component" value="Unassembled WGS sequence"/>
</dbReference>
<evidence type="ECO:0000256" key="1">
    <source>
        <dbReference type="ARBA" id="ARBA00022679"/>
    </source>
</evidence>
<dbReference type="PROSITE" id="PS01066">
    <property type="entry name" value="UPP_SYNTHASE"/>
    <property type="match status" value="1"/>
</dbReference>
<dbReference type="NCBIfam" id="TIGR00055">
    <property type="entry name" value="uppS"/>
    <property type="match status" value="1"/>
</dbReference>
<dbReference type="PANTHER" id="PTHR10291">
    <property type="entry name" value="DEHYDRODOLICHYL DIPHOSPHATE SYNTHASE FAMILY MEMBER"/>
    <property type="match status" value="1"/>
</dbReference>
<dbReference type="CDD" id="cd00475">
    <property type="entry name" value="Cis_IPPS"/>
    <property type="match status" value="1"/>
</dbReference>
<name>A0ABQ7RGE1_9ASCO</name>
<dbReference type="InterPro" id="IPR036424">
    <property type="entry name" value="UPP_synth-like_sf"/>
</dbReference>
<comment type="caution">
    <text evidence="3">The sequence shown here is derived from an EMBL/GenBank/DDBJ whole genome shotgun (WGS) entry which is preliminary data.</text>
</comment>
<reference evidence="3 4" key="1">
    <citation type="journal article" date="2021" name="G3 (Bethesda)">
        <title>Genomic diversity, chromosomal rearrangements, and interspecies hybridization in the ogataea polymorpha species complex.</title>
        <authorList>
            <person name="Hanson S.J."/>
            <person name="Cinneide E.O."/>
            <person name="Salzberg L.I."/>
            <person name="Wolfe K.H."/>
            <person name="McGowan J."/>
            <person name="Fitzpatrick D.A."/>
            <person name="Matlin K."/>
        </authorList>
    </citation>
    <scope>NUCLEOTIDE SEQUENCE [LARGE SCALE GENOMIC DNA]</scope>
    <source>
        <strain evidence="3">81-436-3</strain>
    </source>
</reference>
<dbReference type="EMBL" id="JAHLUN010000007">
    <property type="protein sequence ID" value="KAG7765033.1"/>
    <property type="molecule type" value="Genomic_DNA"/>
</dbReference>
<comment type="similarity">
    <text evidence="2">Belongs to the UPP synthase family.</text>
</comment>
<evidence type="ECO:0000313" key="3">
    <source>
        <dbReference type="EMBL" id="KAG7765033.1"/>
    </source>
</evidence>
<gene>
    <name evidence="3" type="ORF">KL946_002900</name>
</gene>
<keyword evidence="1 2" id="KW-0808">Transferase</keyword>
<dbReference type="Pfam" id="PF01255">
    <property type="entry name" value="Prenyltransf"/>
    <property type="match status" value="1"/>
</dbReference>
<keyword evidence="4" id="KW-1185">Reference proteome</keyword>
<dbReference type="InterPro" id="IPR018520">
    <property type="entry name" value="UPP_synth-like_CS"/>
</dbReference>
<dbReference type="PANTHER" id="PTHR10291:SF2">
    <property type="entry name" value="DEHYDRODOLICHYL DIPHOSPHATE SYNTHASE COMPLEX SUBUNIT SRT1"/>
    <property type="match status" value="1"/>
</dbReference>
<dbReference type="EC" id="2.5.1.-" evidence="2"/>
<dbReference type="InterPro" id="IPR001441">
    <property type="entry name" value="UPP_synth-like"/>
</dbReference>
<sequence>MNLTYATSISILAALGPNADAANFAGDSSEAASKVDSASSSVSGAAPDATSGVSPAIGKASSYFGGLGSGAASGVRSRGGASGGAMGALTRPLDLEIHMMFHLPAAAPRPAAPPVDLEQTNFKLTLSHHWRRYAKNAGLPLKEGHRAGAESLAKVLNCCFKLGVKDVTVYAFSIENFNRPQNEIDTIFSLLKSRLAYIANEDTDFRNYDVAIKIVGNRSLVPSDVLADLEKIEELTASHGSHNLFIAFPYTSRDDIVHSMSEIVQKVKRNELSVDSIDTRTLEENFYYCGEAEKVDILVRTSGHTRLSDYMLWQCHQDSVIEFSSTLWPNFKFYHTWWTIFKWSYYKTLILEDAETMQLKKISDEEINKRYKEPIKSLSHPPFATVTKVA</sequence>
<dbReference type="Gene3D" id="3.40.1180.10">
    <property type="entry name" value="Decaprenyl diphosphate synthase-like"/>
    <property type="match status" value="1"/>
</dbReference>